<sequence>MTLPSAADNADWAPYPNKLGMLLDLVDNLPRLRLSSAHFKLILWLLKECGVSHVPSYSVFRRMQGQLTQICGSEPKHFKSIFNNHFYVNDPKDAIKRNFANPHVAGNMNFYPEISSETVSETWQCERWREFDPSQCTPMYSNGGKQFYIQEVALLQDNRLVIPVTWIKRECGKLCADANLVTIGEDGLWTQHSDVIVVSSELFDRNCLDILESLPTKCVPWKVPDSMPPMPNPDRKLVPEGYDLYDVHLATWFDDVSGNKSKQYNKHFVGYAANTNLPGKLLQQEFFVEYLSNSQHATALEQLSAIKDLVNESQKSPIICYNASTRRMCGVRLHITILPADNPQQSEEASHMGGGANHMCRKCNVGGTSTEVESDSGYHSLFLATENIARSAEETRSRLTSQLKAAMMGVKQTVTDMQTATGTKDKITEYWIEILIRKATEMKKHNRKSTNEQIVQELELWLNSQPGEKMNPLLDIAGLDPTKDTPVEILHTILLGIVKYVWFMFHTSLTDKQKSLFVIRLQSTDLDGLTVPPLRADYMMQYHNNLIGKHFKTLMQTMVFHVHDIVTPAQFNLIKAVGELAAVLWVSEIPNMDQYLADLEILIANTLDAFTDIDPLKIIQKVKLHLLPHLIPDIRRFGPPIRYSTEIFECFNAIFRMCSIYSNHQAPSRDIALKFASMSRVKHILSGGYWLQENRWIQASPKVRRLLETDITIQRHLGWVPPNIIRFGYMKPLAQAKTVPRLWSSTKASTIRTAAPNGFLLWNDNHLVISQAGDVCKKGSWVVVHQDGDNFEFGRVAELLSPSTDGTNPSTLPDKLVTVERFILGNKLHTEFNMPTLYRSEAPSSFLLVTTNAVICRLSVQHDCRLHKCSPTGSRTILQERLKTEQTQDLLIHGDDKHFVINMHALHNASLIRTILPRDLVKPCLWRGTAEEREAWHAEIAAGVRVTMVTKRKKANEKRKETRETNSKKKAEKKALITVGQPALYPEEEVISDEGEPVVQEDDEDEIEEGRPVKRKR</sequence>
<evidence type="ECO:0000313" key="2">
    <source>
        <dbReference type="EMBL" id="THV07209.1"/>
    </source>
</evidence>
<dbReference type="Proteomes" id="UP000297245">
    <property type="component" value="Unassembled WGS sequence"/>
</dbReference>
<organism evidence="2 3">
    <name type="scientific">Dendrothele bispora (strain CBS 962.96)</name>
    <dbReference type="NCBI Taxonomy" id="1314807"/>
    <lineage>
        <taxon>Eukaryota</taxon>
        <taxon>Fungi</taxon>
        <taxon>Dikarya</taxon>
        <taxon>Basidiomycota</taxon>
        <taxon>Agaricomycotina</taxon>
        <taxon>Agaricomycetes</taxon>
        <taxon>Agaricomycetidae</taxon>
        <taxon>Agaricales</taxon>
        <taxon>Agaricales incertae sedis</taxon>
        <taxon>Dendrothele</taxon>
    </lineage>
</organism>
<keyword evidence="3" id="KW-1185">Reference proteome</keyword>
<feature type="compositionally biased region" description="Acidic residues" evidence="1">
    <location>
        <begin position="986"/>
        <end position="1008"/>
    </location>
</feature>
<dbReference type="AlphaFoldDB" id="A0A4S8MWW0"/>
<evidence type="ECO:0000256" key="1">
    <source>
        <dbReference type="SAM" id="MobiDB-lite"/>
    </source>
</evidence>
<dbReference type="PANTHER" id="PTHR31912">
    <property type="entry name" value="IP13529P"/>
    <property type="match status" value="1"/>
</dbReference>
<accession>A0A4S8MWW0</accession>
<feature type="region of interest" description="Disordered" evidence="1">
    <location>
        <begin position="951"/>
        <end position="1017"/>
    </location>
</feature>
<dbReference type="OrthoDB" id="2506088at2759"/>
<dbReference type="EMBL" id="ML179038">
    <property type="protein sequence ID" value="THV07209.1"/>
    <property type="molecule type" value="Genomic_DNA"/>
</dbReference>
<proteinExistence type="predicted"/>
<protein>
    <submittedName>
        <fullName evidence="2">Uncharacterized protein</fullName>
    </submittedName>
</protein>
<reference evidence="2 3" key="1">
    <citation type="journal article" date="2019" name="Nat. Ecol. Evol.">
        <title>Megaphylogeny resolves global patterns of mushroom evolution.</title>
        <authorList>
            <person name="Varga T."/>
            <person name="Krizsan K."/>
            <person name="Foldi C."/>
            <person name="Dima B."/>
            <person name="Sanchez-Garcia M."/>
            <person name="Sanchez-Ramirez S."/>
            <person name="Szollosi G.J."/>
            <person name="Szarkandi J.G."/>
            <person name="Papp V."/>
            <person name="Albert L."/>
            <person name="Andreopoulos W."/>
            <person name="Angelini C."/>
            <person name="Antonin V."/>
            <person name="Barry K.W."/>
            <person name="Bougher N.L."/>
            <person name="Buchanan P."/>
            <person name="Buyck B."/>
            <person name="Bense V."/>
            <person name="Catcheside P."/>
            <person name="Chovatia M."/>
            <person name="Cooper J."/>
            <person name="Damon W."/>
            <person name="Desjardin D."/>
            <person name="Finy P."/>
            <person name="Geml J."/>
            <person name="Haridas S."/>
            <person name="Hughes K."/>
            <person name="Justo A."/>
            <person name="Karasinski D."/>
            <person name="Kautmanova I."/>
            <person name="Kiss B."/>
            <person name="Kocsube S."/>
            <person name="Kotiranta H."/>
            <person name="LaButti K.M."/>
            <person name="Lechner B.E."/>
            <person name="Liimatainen K."/>
            <person name="Lipzen A."/>
            <person name="Lukacs Z."/>
            <person name="Mihaltcheva S."/>
            <person name="Morgado L.N."/>
            <person name="Niskanen T."/>
            <person name="Noordeloos M.E."/>
            <person name="Ohm R.A."/>
            <person name="Ortiz-Santana B."/>
            <person name="Ovrebo C."/>
            <person name="Racz N."/>
            <person name="Riley R."/>
            <person name="Savchenko A."/>
            <person name="Shiryaev A."/>
            <person name="Soop K."/>
            <person name="Spirin V."/>
            <person name="Szebenyi C."/>
            <person name="Tomsovsky M."/>
            <person name="Tulloss R.E."/>
            <person name="Uehling J."/>
            <person name="Grigoriev I.V."/>
            <person name="Vagvolgyi C."/>
            <person name="Papp T."/>
            <person name="Martin F.M."/>
            <person name="Miettinen O."/>
            <person name="Hibbett D.S."/>
            <person name="Nagy L.G."/>
        </authorList>
    </citation>
    <scope>NUCLEOTIDE SEQUENCE [LARGE SCALE GENOMIC DNA]</scope>
    <source>
        <strain evidence="2 3">CBS 962.96</strain>
    </source>
</reference>
<evidence type="ECO:0000313" key="3">
    <source>
        <dbReference type="Proteomes" id="UP000297245"/>
    </source>
</evidence>
<dbReference type="PANTHER" id="PTHR31912:SF34">
    <property type="entry name" value="NOTOCHORD-RELATED PROTEIN"/>
    <property type="match status" value="1"/>
</dbReference>
<gene>
    <name evidence="2" type="ORF">K435DRAFT_643524</name>
</gene>
<feature type="compositionally biased region" description="Basic and acidic residues" evidence="1">
    <location>
        <begin position="958"/>
        <end position="975"/>
    </location>
</feature>
<name>A0A4S8MWW0_DENBC</name>